<organism evidence="2">
    <name type="scientific">Arundo donax</name>
    <name type="common">Giant reed</name>
    <name type="synonym">Donax arundinaceus</name>
    <dbReference type="NCBI Taxonomy" id="35708"/>
    <lineage>
        <taxon>Eukaryota</taxon>
        <taxon>Viridiplantae</taxon>
        <taxon>Streptophyta</taxon>
        <taxon>Embryophyta</taxon>
        <taxon>Tracheophyta</taxon>
        <taxon>Spermatophyta</taxon>
        <taxon>Magnoliopsida</taxon>
        <taxon>Liliopsida</taxon>
        <taxon>Poales</taxon>
        <taxon>Poaceae</taxon>
        <taxon>PACMAD clade</taxon>
        <taxon>Arundinoideae</taxon>
        <taxon>Arundineae</taxon>
        <taxon>Arundo</taxon>
    </lineage>
</organism>
<sequence length="51" mass="6141">MWTLSATHVMIFFNLSISEMITSLIFSRRNIVTWHPQVPIPYILFLFRMQL</sequence>
<accession>A0A0A9ACZ8</accession>
<dbReference type="EMBL" id="GBRH01252943">
    <property type="protein sequence ID" value="JAD44952.1"/>
    <property type="molecule type" value="Transcribed_RNA"/>
</dbReference>
<reference evidence="2" key="1">
    <citation type="submission" date="2014-09" db="EMBL/GenBank/DDBJ databases">
        <authorList>
            <person name="Magalhaes I.L.F."/>
            <person name="Oliveira U."/>
            <person name="Santos F.R."/>
            <person name="Vidigal T.H.D.A."/>
            <person name="Brescovit A.D."/>
            <person name="Santos A.J."/>
        </authorList>
    </citation>
    <scope>NUCLEOTIDE SEQUENCE</scope>
    <source>
        <tissue evidence="2">Shoot tissue taken approximately 20 cm above the soil surface</tissue>
    </source>
</reference>
<keyword evidence="1" id="KW-1133">Transmembrane helix</keyword>
<keyword evidence="1" id="KW-0472">Membrane</keyword>
<name>A0A0A9ACZ8_ARUDO</name>
<proteinExistence type="predicted"/>
<feature type="transmembrane region" description="Helical" evidence="1">
    <location>
        <begin position="6"/>
        <end position="26"/>
    </location>
</feature>
<keyword evidence="1" id="KW-0812">Transmembrane</keyword>
<dbReference type="AlphaFoldDB" id="A0A0A9ACZ8"/>
<protein>
    <submittedName>
        <fullName evidence="2">Uncharacterized protein</fullName>
    </submittedName>
</protein>
<evidence type="ECO:0000313" key="2">
    <source>
        <dbReference type="EMBL" id="JAD44952.1"/>
    </source>
</evidence>
<reference evidence="2" key="2">
    <citation type="journal article" date="2015" name="Data Brief">
        <title>Shoot transcriptome of the giant reed, Arundo donax.</title>
        <authorList>
            <person name="Barrero R.A."/>
            <person name="Guerrero F.D."/>
            <person name="Moolhuijzen P."/>
            <person name="Goolsby J.A."/>
            <person name="Tidwell J."/>
            <person name="Bellgard S.E."/>
            <person name="Bellgard M.I."/>
        </authorList>
    </citation>
    <scope>NUCLEOTIDE SEQUENCE</scope>
    <source>
        <tissue evidence="2">Shoot tissue taken approximately 20 cm above the soil surface</tissue>
    </source>
</reference>
<evidence type="ECO:0000256" key="1">
    <source>
        <dbReference type="SAM" id="Phobius"/>
    </source>
</evidence>